<sequence length="169" mass="19227">MSDEEPEMGPASVVEEQPGAADGVKLWIENTHAVFFLFLSEAAQEPKRRRGLGAGGEKARYCTMSPSTRDYPALALQQFQSEFMEYLRSQKRDIADPEDLAQWWNAHPPSLFRDRVLFLLSSPVSSAAVERLFSMCGQLDANQWALSQNKRRFEFMLQFNGDSIEGRFL</sequence>
<evidence type="ECO:0000313" key="1">
    <source>
        <dbReference type="EMBL" id="EPS57332.1"/>
    </source>
</evidence>
<dbReference type="InterPro" id="IPR012337">
    <property type="entry name" value="RNaseH-like_sf"/>
</dbReference>
<evidence type="ECO:0000313" key="2">
    <source>
        <dbReference type="Proteomes" id="UP000015453"/>
    </source>
</evidence>
<keyword evidence="2" id="KW-1185">Reference proteome</keyword>
<comment type="caution">
    <text evidence="1">The sequence shown here is derived from an EMBL/GenBank/DDBJ whole genome shotgun (WGS) entry which is preliminary data.</text>
</comment>
<name>S8DDF6_9LAMI</name>
<dbReference type="SUPFAM" id="SSF53098">
    <property type="entry name" value="Ribonuclease H-like"/>
    <property type="match status" value="1"/>
</dbReference>
<dbReference type="EMBL" id="AUSU01010344">
    <property type="protein sequence ID" value="EPS57332.1"/>
    <property type="molecule type" value="Genomic_DNA"/>
</dbReference>
<reference evidence="1 2" key="1">
    <citation type="journal article" date="2013" name="BMC Genomics">
        <title>The miniature genome of a carnivorous plant Genlisea aurea contains a low number of genes and short non-coding sequences.</title>
        <authorList>
            <person name="Leushkin E.V."/>
            <person name="Sutormin R.A."/>
            <person name="Nabieva E.R."/>
            <person name="Penin A.A."/>
            <person name="Kondrashov A.S."/>
            <person name="Logacheva M.D."/>
        </authorList>
    </citation>
    <scope>NUCLEOTIDE SEQUENCE [LARGE SCALE GENOMIC DNA]</scope>
</reference>
<dbReference type="AlphaFoldDB" id="S8DDF6"/>
<organism evidence="1 2">
    <name type="scientific">Genlisea aurea</name>
    <dbReference type="NCBI Taxonomy" id="192259"/>
    <lineage>
        <taxon>Eukaryota</taxon>
        <taxon>Viridiplantae</taxon>
        <taxon>Streptophyta</taxon>
        <taxon>Embryophyta</taxon>
        <taxon>Tracheophyta</taxon>
        <taxon>Spermatophyta</taxon>
        <taxon>Magnoliopsida</taxon>
        <taxon>eudicotyledons</taxon>
        <taxon>Gunneridae</taxon>
        <taxon>Pentapetalae</taxon>
        <taxon>asterids</taxon>
        <taxon>lamiids</taxon>
        <taxon>Lamiales</taxon>
        <taxon>Lentibulariaceae</taxon>
        <taxon>Genlisea</taxon>
    </lineage>
</organism>
<protein>
    <submittedName>
        <fullName evidence="1">Uncharacterized protein</fullName>
    </submittedName>
</protein>
<dbReference type="Proteomes" id="UP000015453">
    <property type="component" value="Unassembled WGS sequence"/>
</dbReference>
<gene>
    <name evidence="1" type="ORF">M569_17486</name>
</gene>
<proteinExistence type="predicted"/>
<accession>S8DDF6</accession>